<gene>
    <name evidence="2" type="ORF">LEMA_uP007010.1</name>
</gene>
<feature type="compositionally biased region" description="Basic residues" evidence="1">
    <location>
        <begin position="1"/>
        <end position="16"/>
    </location>
</feature>
<organism evidence="2 3">
    <name type="scientific">Leptosphaeria maculans (strain JN3 / isolate v23.1.3 / race Av1-4-5-6-7-8)</name>
    <name type="common">Blackleg fungus</name>
    <name type="synonym">Phoma lingam</name>
    <dbReference type="NCBI Taxonomy" id="985895"/>
    <lineage>
        <taxon>Eukaryota</taxon>
        <taxon>Fungi</taxon>
        <taxon>Dikarya</taxon>
        <taxon>Ascomycota</taxon>
        <taxon>Pezizomycotina</taxon>
        <taxon>Dothideomycetes</taxon>
        <taxon>Pleosporomycetidae</taxon>
        <taxon>Pleosporales</taxon>
        <taxon>Pleosporineae</taxon>
        <taxon>Leptosphaeriaceae</taxon>
        <taxon>Plenodomus</taxon>
        <taxon>Plenodomus lingam/Leptosphaeria maculans species complex</taxon>
    </lineage>
</organism>
<sequence length="73" mass="8200">MCGKNKQHLPGHRHSLPHSSGPVHRPSQSFTWKLGLASLFGIPYCTSRPYYHLATEPQGAGNHFEEREANSFI</sequence>
<reference evidence="3" key="1">
    <citation type="journal article" date="2011" name="Nat. Commun.">
        <title>Effector diversification within compartments of the Leptosphaeria maculans genome affected by Repeat-Induced Point mutations.</title>
        <authorList>
            <person name="Rouxel T."/>
            <person name="Grandaubert J."/>
            <person name="Hane J.K."/>
            <person name="Hoede C."/>
            <person name="van de Wouw A.P."/>
            <person name="Couloux A."/>
            <person name="Dominguez V."/>
            <person name="Anthouard V."/>
            <person name="Bally P."/>
            <person name="Bourras S."/>
            <person name="Cozijnsen A.J."/>
            <person name="Ciuffetti L.M."/>
            <person name="Degrave A."/>
            <person name="Dilmaghani A."/>
            <person name="Duret L."/>
            <person name="Fudal I."/>
            <person name="Goodwin S.B."/>
            <person name="Gout L."/>
            <person name="Glaser N."/>
            <person name="Linglin J."/>
            <person name="Kema G.H.J."/>
            <person name="Lapalu N."/>
            <person name="Lawrence C.B."/>
            <person name="May K."/>
            <person name="Meyer M."/>
            <person name="Ollivier B."/>
            <person name="Poulain J."/>
            <person name="Schoch C.L."/>
            <person name="Simon A."/>
            <person name="Spatafora J.W."/>
            <person name="Stachowiak A."/>
            <person name="Turgeon B.G."/>
            <person name="Tyler B.M."/>
            <person name="Vincent D."/>
            <person name="Weissenbach J."/>
            <person name="Amselem J."/>
            <person name="Quesneville H."/>
            <person name="Oliver R.P."/>
            <person name="Wincker P."/>
            <person name="Balesdent M.-H."/>
            <person name="Howlett B.J."/>
        </authorList>
    </citation>
    <scope>NUCLEOTIDE SEQUENCE [LARGE SCALE GENOMIC DNA]</scope>
    <source>
        <strain evidence="3">JN3 / isolate v23.1.3 / race Av1-4-5-6-7-8</strain>
    </source>
</reference>
<name>E5AFC5_LEPMJ</name>
<proteinExistence type="predicted"/>
<dbReference type="Proteomes" id="UP000002668">
    <property type="component" value="Genome"/>
</dbReference>
<dbReference type="HOGENOM" id="CLU_2705279_0_0_1"/>
<dbReference type="VEuPathDB" id="FungiDB:LEMA_uP007010.1"/>
<evidence type="ECO:0000256" key="1">
    <source>
        <dbReference type="SAM" id="MobiDB-lite"/>
    </source>
</evidence>
<dbReference type="EMBL" id="FP929139">
    <property type="protein sequence ID" value="CBY01914.1"/>
    <property type="molecule type" value="Genomic_DNA"/>
</dbReference>
<keyword evidence="3" id="KW-1185">Reference proteome</keyword>
<feature type="region of interest" description="Disordered" evidence="1">
    <location>
        <begin position="1"/>
        <end position="26"/>
    </location>
</feature>
<dbReference type="InParanoid" id="E5AFC5"/>
<dbReference type="AlphaFoldDB" id="E5AFC5"/>
<accession>E5AFC5</accession>
<evidence type="ECO:0000313" key="3">
    <source>
        <dbReference type="Proteomes" id="UP000002668"/>
    </source>
</evidence>
<protein>
    <submittedName>
        <fullName evidence="2">Predicted protein</fullName>
    </submittedName>
</protein>
<evidence type="ECO:0000313" key="2">
    <source>
        <dbReference type="EMBL" id="CBY01914.1"/>
    </source>
</evidence>